<protein>
    <submittedName>
        <fullName evidence="2">Uncharacterized protein</fullName>
    </submittedName>
</protein>
<keyword evidence="3" id="KW-1185">Reference proteome</keyword>
<name>A0A9P0GCK4_9CUCU</name>
<dbReference type="AlphaFoldDB" id="A0A9P0GCK4"/>
<evidence type="ECO:0000256" key="1">
    <source>
        <dbReference type="SAM" id="MobiDB-lite"/>
    </source>
</evidence>
<dbReference type="Proteomes" id="UP001153636">
    <property type="component" value="Chromosome 5"/>
</dbReference>
<feature type="region of interest" description="Disordered" evidence="1">
    <location>
        <begin position="76"/>
        <end position="96"/>
    </location>
</feature>
<evidence type="ECO:0000313" key="2">
    <source>
        <dbReference type="EMBL" id="CAH1110704.1"/>
    </source>
</evidence>
<organism evidence="2 3">
    <name type="scientific">Psylliodes chrysocephalus</name>
    <dbReference type="NCBI Taxonomy" id="3402493"/>
    <lineage>
        <taxon>Eukaryota</taxon>
        <taxon>Metazoa</taxon>
        <taxon>Ecdysozoa</taxon>
        <taxon>Arthropoda</taxon>
        <taxon>Hexapoda</taxon>
        <taxon>Insecta</taxon>
        <taxon>Pterygota</taxon>
        <taxon>Neoptera</taxon>
        <taxon>Endopterygota</taxon>
        <taxon>Coleoptera</taxon>
        <taxon>Polyphaga</taxon>
        <taxon>Cucujiformia</taxon>
        <taxon>Chrysomeloidea</taxon>
        <taxon>Chrysomelidae</taxon>
        <taxon>Galerucinae</taxon>
        <taxon>Alticini</taxon>
        <taxon>Psylliodes</taxon>
    </lineage>
</organism>
<dbReference type="OrthoDB" id="6804812at2759"/>
<feature type="region of interest" description="Disordered" evidence="1">
    <location>
        <begin position="109"/>
        <end position="153"/>
    </location>
</feature>
<reference evidence="2" key="1">
    <citation type="submission" date="2022-01" db="EMBL/GenBank/DDBJ databases">
        <authorList>
            <person name="King R."/>
        </authorList>
    </citation>
    <scope>NUCLEOTIDE SEQUENCE</scope>
</reference>
<feature type="compositionally biased region" description="Polar residues" evidence="1">
    <location>
        <begin position="133"/>
        <end position="143"/>
    </location>
</feature>
<sequence>MYLVRPFAEMTDATVWLSAIVQVDSDNLDCKSDPHGSDDSVVDPSYNPPKIPITEMLAEIPTNIRGAKMKVKYHSNNEKIGRKRLTHTSTWQKTNARSLQNSGEAYLSIDENEDLDQVPTNNDAKSEEDVDSDQVSVNNNAESSGDDENNSDALNKNRAVKSSVPNNTVFQKDQFVVVKFEANKRNLNFVGKIEDIHGDFCTINFLRKKFSKKVCRSKYYYFVYPDVPDRSIVYNEDIKILLRNPIDLRRNRIQFREDLNYDFIG</sequence>
<gene>
    <name evidence="2" type="ORF">PSYICH_LOCUS10843</name>
</gene>
<proteinExistence type="predicted"/>
<feature type="compositionally biased region" description="Polar residues" evidence="1">
    <location>
        <begin position="87"/>
        <end position="96"/>
    </location>
</feature>
<dbReference type="EMBL" id="OV651817">
    <property type="protein sequence ID" value="CAH1110704.1"/>
    <property type="molecule type" value="Genomic_DNA"/>
</dbReference>
<accession>A0A9P0GCK4</accession>
<evidence type="ECO:0000313" key="3">
    <source>
        <dbReference type="Proteomes" id="UP001153636"/>
    </source>
</evidence>